<dbReference type="PANTHER" id="PTHR12210">
    <property type="entry name" value="DULLARD PROTEIN PHOSPHATASE"/>
    <property type="match status" value="1"/>
</dbReference>
<dbReference type="SUPFAM" id="SSF56784">
    <property type="entry name" value="HAD-like"/>
    <property type="match status" value="1"/>
</dbReference>
<feature type="region of interest" description="Disordered" evidence="1">
    <location>
        <begin position="174"/>
        <end position="228"/>
    </location>
</feature>
<dbReference type="AlphaFoldDB" id="A0AAV2TY36"/>
<dbReference type="InterPro" id="IPR050365">
    <property type="entry name" value="TIM50"/>
</dbReference>
<dbReference type="InterPro" id="IPR023214">
    <property type="entry name" value="HAD_sf"/>
</dbReference>
<name>A0AAV2TY36_CALDB</name>
<feature type="compositionally biased region" description="Basic residues" evidence="1">
    <location>
        <begin position="55"/>
        <end position="64"/>
    </location>
</feature>
<reference evidence="3" key="1">
    <citation type="submission" date="2024-06" db="EMBL/GenBank/DDBJ databases">
        <authorList>
            <person name="Liu X."/>
            <person name="Lenzi L."/>
            <person name="Haldenby T S."/>
            <person name="Uol C."/>
        </authorList>
    </citation>
    <scope>NUCLEOTIDE SEQUENCE</scope>
</reference>
<sequence>MSSCGGCAPPVDTSTGINIGPCGSSTASILRENEDTRQVSEQITAATSDEVSKTTAHKSRKVGRWRSQGSRIPRPSSRKITHPRTLNSMLCGCLSSRVDHAVPSESPIAGASVQLLPSSVLQSMKRLSLTFNGDYDLSTESTKEPSQTPCHKHSTLNLPSSAIFTDILSHSKVEKQHGLRNTGVGQRTKRDRSLWRNFRLHRRKEPGQKPNGGSANPPCTTSNNSVDQLPDDQVLELSDQQNSDVNEALVFSPLPSQAIPEPTSADHHTALLGPRNEKDKGKKCFVIDLDETLVHSSFKVVEQADFKVGVEIDGITHRVYVLKRPHVDVFLSTMANLYECVLFTASLAKYADPVADFIDKWNAFRYRLFRESCVYHRGNYVKDLSHLGRPINQVVILDNSPASYMFHANHAVQISSWFDDANDHVLLDLIPYFERLASHPNVVEFLRTNPPPTPYAAVGTVGLPPSVMTQPSPPADMAGRSVDSSAVISNIRRPAVASPLPVPTLSTRAPSRPEVQCCPEPRKGQPATVQRVLPANALPVITKLAAPSSGPYIGPTKPKNESAASFPAPLCLATSSSVTPPSSYPVSVSNSTSGTSSQGRVPNPLNNSHNFPGTVGRGTSSSTGTTTSLTSLLRPYRPSPLGLMGPQINSKVSTLSTSKMLTKQRQSDDNAPTCAVKLDDADRKTPAPSLVSENQYPILSTVPRQIGTVKSVVGDAPPVQTISPLAALAHVSTSTQRIHP</sequence>
<proteinExistence type="predicted"/>
<dbReference type="InterPro" id="IPR036412">
    <property type="entry name" value="HAD-like_sf"/>
</dbReference>
<accession>A0AAV2TY36</accession>
<feature type="compositionally biased region" description="Polar residues" evidence="1">
    <location>
        <begin position="598"/>
        <end position="611"/>
    </location>
</feature>
<dbReference type="GO" id="GO:0016791">
    <property type="term" value="F:phosphatase activity"/>
    <property type="evidence" value="ECO:0007669"/>
    <property type="project" value="InterPro"/>
</dbReference>
<protein>
    <recommendedName>
        <fullName evidence="2">FCP1 homology domain-containing protein</fullName>
    </recommendedName>
</protein>
<evidence type="ECO:0000313" key="3">
    <source>
        <dbReference type="EMBL" id="CAL5139798.1"/>
    </source>
</evidence>
<gene>
    <name evidence="3" type="ORF">CDAUBV1_LOCUS14992</name>
</gene>
<evidence type="ECO:0000256" key="1">
    <source>
        <dbReference type="SAM" id="MobiDB-lite"/>
    </source>
</evidence>
<dbReference type="NCBIfam" id="TIGR02251">
    <property type="entry name" value="HIF-SF_euk"/>
    <property type="match status" value="1"/>
</dbReference>
<evidence type="ECO:0000259" key="2">
    <source>
        <dbReference type="PROSITE" id="PS50969"/>
    </source>
</evidence>
<feature type="domain" description="FCP1 homology" evidence="2">
    <location>
        <begin position="278"/>
        <end position="436"/>
    </location>
</feature>
<feature type="region of interest" description="Disordered" evidence="1">
    <location>
        <begin position="499"/>
        <end position="527"/>
    </location>
</feature>
<dbReference type="EMBL" id="CAXLJL010000645">
    <property type="protein sequence ID" value="CAL5139798.1"/>
    <property type="molecule type" value="Genomic_DNA"/>
</dbReference>
<dbReference type="FunFam" id="3.40.50.1000:FF:000093">
    <property type="entry name" value="NLI interacting factor-like phosphatase family protein"/>
    <property type="match status" value="1"/>
</dbReference>
<feature type="region of interest" description="Disordered" evidence="1">
    <location>
        <begin position="577"/>
        <end position="629"/>
    </location>
</feature>
<evidence type="ECO:0000313" key="4">
    <source>
        <dbReference type="Proteomes" id="UP001497525"/>
    </source>
</evidence>
<organism evidence="3 4">
    <name type="scientific">Calicophoron daubneyi</name>
    <name type="common">Rumen fluke</name>
    <name type="synonym">Paramphistomum daubneyi</name>
    <dbReference type="NCBI Taxonomy" id="300641"/>
    <lineage>
        <taxon>Eukaryota</taxon>
        <taxon>Metazoa</taxon>
        <taxon>Spiralia</taxon>
        <taxon>Lophotrochozoa</taxon>
        <taxon>Platyhelminthes</taxon>
        <taxon>Trematoda</taxon>
        <taxon>Digenea</taxon>
        <taxon>Plagiorchiida</taxon>
        <taxon>Pronocephalata</taxon>
        <taxon>Paramphistomoidea</taxon>
        <taxon>Paramphistomidae</taxon>
        <taxon>Calicophoron</taxon>
    </lineage>
</organism>
<dbReference type="Pfam" id="PF03031">
    <property type="entry name" value="NIF"/>
    <property type="match status" value="1"/>
</dbReference>
<dbReference type="InterPro" id="IPR011948">
    <property type="entry name" value="Dullard_phosphatase"/>
</dbReference>
<dbReference type="SMART" id="SM00577">
    <property type="entry name" value="CPDc"/>
    <property type="match status" value="1"/>
</dbReference>
<dbReference type="Proteomes" id="UP001497525">
    <property type="component" value="Unassembled WGS sequence"/>
</dbReference>
<feature type="compositionally biased region" description="Low complexity" evidence="1">
    <location>
        <begin position="577"/>
        <end position="597"/>
    </location>
</feature>
<comment type="caution">
    <text evidence="3">The sequence shown here is derived from an EMBL/GenBank/DDBJ whole genome shotgun (WGS) entry which is preliminary data.</text>
</comment>
<feature type="compositionally biased region" description="Low complexity" evidence="1">
    <location>
        <begin position="617"/>
        <end position="629"/>
    </location>
</feature>
<dbReference type="InterPro" id="IPR004274">
    <property type="entry name" value="FCP1_dom"/>
</dbReference>
<dbReference type="Gene3D" id="3.40.50.1000">
    <property type="entry name" value="HAD superfamily/HAD-like"/>
    <property type="match status" value="1"/>
</dbReference>
<dbReference type="CDD" id="cd07521">
    <property type="entry name" value="HAD_FCP1-like"/>
    <property type="match status" value="1"/>
</dbReference>
<feature type="compositionally biased region" description="Polar residues" evidence="1">
    <location>
        <begin position="211"/>
        <end position="227"/>
    </location>
</feature>
<dbReference type="PROSITE" id="PS50969">
    <property type="entry name" value="FCP1"/>
    <property type="match status" value="1"/>
</dbReference>
<feature type="region of interest" description="Disordered" evidence="1">
    <location>
        <begin position="47"/>
        <end position="81"/>
    </location>
</feature>